<dbReference type="InterPro" id="IPR011050">
    <property type="entry name" value="Pectin_lyase_fold/virulence"/>
</dbReference>
<dbReference type="InterPro" id="IPR006626">
    <property type="entry name" value="PbH1"/>
</dbReference>
<dbReference type="AlphaFoldDB" id="A0A6G4QYZ6"/>
<name>A0A6G4QYZ6_9CAUL</name>
<dbReference type="SMART" id="SM00710">
    <property type="entry name" value="PbH1"/>
    <property type="match status" value="3"/>
</dbReference>
<proteinExistence type="inferred from homology"/>
<dbReference type="SUPFAM" id="SSF51126">
    <property type="entry name" value="Pectin lyase-like"/>
    <property type="match status" value="1"/>
</dbReference>
<organism evidence="5">
    <name type="scientific">Caulobacter sp. 602-2</name>
    <dbReference type="NCBI Taxonomy" id="2710887"/>
    <lineage>
        <taxon>Bacteria</taxon>
        <taxon>Pseudomonadati</taxon>
        <taxon>Pseudomonadota</taxon>
        <taxon>Alphaproteobacteria</taxon>
        <taxon>Caulobacterales</taxon>
        <taxon>Caulobacteraceae</taxon>
        <taxon>Caulobacter</taxon>
    </lineage>
</organism>
<evidence type="ECO:0000256" key="3">
    <source>
        <dbReference type="ARBA" id="ARBA00023295"/>
    </source>
</evidence>
<protein>
    <submittedName>
        <fullName evidence="5">Glycoside hydrolase family 28 protein</fullName>
    </submittedName>
</protein>
<reference evidence="5" key="1">
    <citation type="submission" date="2020-02" db="EMBL/GenBank/DDBJ databases">
        <authorList>
            <person name="Gao J."/>
            <person name="Sun J."/>
        </authorList>
    </citation>
    <scope>NUCLEOTIDE SEQUENCE</scope>
    <source>
        <strain evidence="5">602-2</strain>
    </source>
</reference>
<comment type="caution">
    <text evidence="5">The sequence shown here is derived from an EMBL/GenBank/DDBJ whole genome shotgun (WGS) entry which is preliminary data.</text>
</comment>
<dbReference type="Pfam" id="PF00295">
    <property type="entry name" value="Glyco_hydro_28"/>
    <property type="match status" value="1"/>
</dbReference>
<gene>
    <name evidence="5" type="ORF">G5B46_14780</name>
</gene>
<evidence type="ECO:0000256" key="1">
    <source>
        <dbReference type="ARBA" id="ARBA00008834"/>
    </source>
</evidence>
<dbReference type="Gene3D" id="2.160.20.10">
    <property type="entry name" value="Single-stranded right-handed beta-helix, Pectin lyase-like"/>
    <property type="match status" value="1"/>
</dbReference>
<evidence type="ECO:0000313" key="5">
    <source>
        <dbReference type="EMBL" id="NGM50876.1"/>
    </source>
</evidence>
<dbReference type="EMBL" id="JAAKGT010000006">
    <property type="protein sequence ID" value="NGM50876.1"/>
    <property type="molecule type" value="Genomic_DNA"/>
</dbReference>
<dbReference type="InterPro" id="IPR012334">
    <property type="entry name" value="Pectin_lyas_fold"/>
</dbReference>
<dbReference type="PANTHER" id="PTHR31339:SF9">
    <property type="entry name" value="PLASMIN AND FIBRONECTIN-BINDING PROTEIN A"/>
    <property type="match status" value="1"/>
</dbReference>
<dbReference type="InterPro" id="IPR000743">
    <property type="entry name" value="Glyco_hydro_28"/>
</dbReference>
<sequence>MSAVKVMSDMAVSRRTLLAVVLAGAPTLAHSSNSVDVDARSRAIVARIQRPRIPKRDFPVRLSDGAPGADHSADLARALAACEAAGGGRVVLPQGVCRTGPIRLASRTELHVPAGAKLQFIPEPERYLPPVLTRWEGVELMGYQPLIYAYGAEDIAVTGGGVIDGGADDKHWWPWKGSWSGRYKDLPIAETQKGDRARLFEMAEQGVAPEARVFGAGSRLRPSFFQPYRSRRVLVEGVTFNSAPFWQLHPVECTDVTIRGVTCASHGPNNDGIDPEACRDVLIEHCVLDTGDDCIALKSGRNADGRRLGVSCENVVIRKCRMKDGHAGVAIGSELSGGIRNVFVSDCQMDSPDLTRALVIKTNSYRGGVVRDIHLDRLSVGVIDKAFIQVWMHYEEGDGGPFTPVIESVSVSNCRVERTERVLVVRGLPRSPIRGLALRNIVVKSEEARSVVVDAADVVVDGVVVEGRAWSGSDLVGFASLDGVTCDKWAVCR</sequence>
<dbReference type="RefSeq" id="WP_165259791.1">
    <property type="nucleotide sequence ID" value="NZ_JAAKGT010000006.1"/>
</dbReference>
<accession>A0A6G4QYZ6</accession>
<keyword evidence="3 4" id="KW-0326">Glycosidase</keyword>
<keyword evidence="2 4" id="KW-0378">Hydrolase</keyword>
<comment type="similarity">
    <text evidence="1 4">Belongs to the glycosyl hydrolase 28 family.</text>
</comment>
<dbReference type="GO" id="GO:0005975">
    <property type="term" value="P:carbohydrate metabolic process"/>
    <property type="evidence" value="ECO:0007669"/>
    <property type="project" value="InterPro"/>
</dbReference>
<dbReference type="GO" id="GO:0004650">
    <property type="term" value="F:polygalacturonase activity"/>
    <property type="evidence" value="ECO:0007669"/>
    <property type="project" value="InterPro"/>
</dbReference>
<dbReference type="InterPro" id="IPR051801">
    <property type="entry name" value="GH28_Enzymes"/>
</dbReference>
<dbReference type="PANTHER" id="PTHR31339">
    <property type="entry name" value="PECTIN LYASE-RELATED"/>
    <property type="match status" value="1"/>
</dbReference>
<evidence type="ECO:0000256" key="2">
    <source>
        <dbReference type="ARBA" id="ARBA00022801"/>
    </source>
</evidence>
<evidence type="ECO:0000256" key="4">
    <source>
        <dbReference type="RuleBase" id="RU361169"/>
    </source>
</evidence>